<name>A0A8D9H6A1_BRACM</name>
<dbReference type="AlphaFoldDB" id="A0A8D9H6A1"/>
<accession>A0A8D9H6A1</accession>
<dbReference type="Gramene" id="A02p27860.2_BraZ1">
    <property type="protein sequence ID" value="A02p27860.2_BraZ1.CDS.1"/>
    <property type="gene ID" value="A02g27860.2_BraZ1"/>
</dbReference>
<dbReference type="Proteomes" id="UP000694005">
    <property type="component" value="Chromosome A02"/>
</dbReference>
<proteinExistence type="predicted"/>
<dbReference type="EMBL" id="LS974618">
    <property type="protein sequence ID" value="CAG7893834.1"/>
    <property type="molecule type" value="Genomic_DNA"/>
</dbReference>
<protein>
    <submittedName>
        <fullName evidence="1">Uncharacterized protein</fullName>
    </submittedName>
</protein>
<sequence length="144" mass="16728">MENLFANSEEIVYKEIIGDPVYDIYYDDNINFINYHLSRDVAVNQSQSMISREDVHVCSHSKPIEEGVFVTSMEISGALSLYHNEHIKIKLQILVMCFATVVVKIKLMVQKIYILLFDGYYRWKAKEKEKYVCHGQGFGIEDHG</sequence>
<organism evidence="1 2">
    <name type="scientific">Brassica campestris</name>
    <name type="common">Field mustard</name>
    <dbReference type="NCBI Taxonomy" id="3711"/>
    <lineage>
        <taxon>Eukaryota</taxon>
        <taxon>Viridiplantae</taxon>
        <taxon>Streptophyta</taxon>
        <taxon>Embryophyta</taxon>
        <taxon>Tracheophyta</taxon>
        <taxon>Spermatophyta</taxon>
        <taxon>Magnoliopsida</taxon>
        <taxon>eudicotyledons</taxon>
        <taxon>Gunneridae</taxon>
        <taxon>Pentapetalae</taxon>
        <taxon>rosids</taxon>
        <taxon>malvids</taxon>
        <taxon>Brassicales</taxon>
        <taxon>Brassicaceae</taxon>
        <taxon>Brassiceae</taxon>
        <taxon>Brassica</taxon>
    </lineage>
</organism>
<reference evidence="1 2" key="1">
    <citation type="submission" date="2021-07" db="EMBL/GenBank/DDBJ databases">
        <authorList>
            <consortium name="Genoscope - CEA"/>
            <person name="William W."/>
        </authorList>
    </citation>
    <scope>NUCLEOTIDE SEQUENCE [LARGE SCALE GENOMIC DNA]</scope>
</reference>
<evidence type="ECO:0000313" key="2">
    <source>
        <dbReference type="Proteomes" id="UP000694005"/>
    </source>
</evidence>
<evidence type="ECO:0000313" key="1">
    <source>
        <dbReference type="EMBL" id="CAG7893834.1"/>
    </source>
</evidence>
<gene>
    <name evidence="1" type="ORF">BRAPAZ1V2_A02P27860.2</name>
</gene>